<feature type="compositionally biased region" description="Low complexity" evidence="1">
    <location>
        <begin position="19"/>
        <end position="44"/>
    </location>
</feature>
<feature type="compositionally biased region" description="Low complexity" evidence="1">
    <location>
        <begin position="117"/>
        <end position="127"/>
    </location>
</feature>
<name>A0A077RAB4_9BASI</name>
<evidence type="ECO:0000313" key="2">
    <source>
        <dbReference type="EMBL" id="CDI56192.1"/>
    </source>
</evidence>
<feature type="compositionally biased region" description="Low complexity" evidence="1">
    <location>
        <begin position="51"/>
        <end position="69"/>
    </location>
</feature>
<proteinExistence type="predicted"/>
<reference evidence="2" key="1">
    <citation type="journal article" date="2014" name="Genome Biol. Evol.">
        <title>Gene Loss Rather Than Gene Gain Is Associated with a Host Jump from Monocots to Dicots in the Smut Fungus Melanopsichium pennsylvanicum.</title>
        <authorList>
            <person name="Sharma R."/>
            <person name="Mishra B."/>
            <person name="Runge F."/>
            <person name="Thines M."/>
        </authorList>
    </citation>
    <scope>NUCLEOTIDE SEQUENCE</scope>
    <source>
        <strain evidence="2">4</strain>
    </source>
</reference>
<feature type="compositionally biased region" description="Low complexity" evidence="1">
    <location>
        <begin position="136"/>
        <end position="151"/>
    </location>
</feature>
<feature type="compositionally biased region" description="Low complexity" evidence="1">
    <location>
        <begin position="774"/>
        <end position="790"/>
    </location>
</feature>
<dbReference type="EMBL" id="HG529678">
    <property type="protein sequence ID" value="CDI56192.1"/>
    <property type="molecule type" value="Genomic_DNA"/>
</dbReference>
<feature type="compositionally biased region" description="Polar residues" evidence="1">
    <location>
        <begin position="70"/>
        <end position="89"/>
    </location>
</feature>
<evidence type="ECO:0000256" key="1">
    <source>
        <dbReference type="SAM" id="MobiDB-lite"/>
    </source>
</evidence>
<feature type="region of interest" description="Disordered" evidence="1">
    <location>
        <begin position="713"/>
        <end position="741"/>
    </location>
</feature>
<protein>
    <submittedName>
        <fullName evidence="2">Uncharacterized protein</fullName>
    </submittedName>
</protein>
<feature type="region of interest" description="Disordered" evidence="1">
    <location>
        <begin position="278"/>
        <end position="298"/>
    </location>
</feature>
<feature type="compositionally biased region" description="Low complexity" evidence="1">
    <location>
        <begin position="604"/>
        <end position="616"/>
    </location>
</feature>
<accession>A0A077RAB4</accession>
<dbReference type="AlphaFoldDB" id="A0A077RAB4"/>
<feature type="region of interest" description="Disordered" evidence="1">
    <location>
        <begin position="766"/>
        <end position="802"/>
    </location>
</feature>
<feature type="compositionally biased region" description="Low complexity" evidence="1">
    <location>
        <begin position="1051"/>
        <end position="1066"/>
    </location>
</feature>
<feature type="region of interest" description="Disordered" evidence="1">
    <location>
        <begin position="185"/>
        <end position="208"/>
    </location>
</feature>
<feature type="compositionally biased region" description="Low complexity" evidence="1">
    <location>
        <begin position="648"/>
        <end position="670"/>
    </location>
</feature>
<sequence>MMVSTSRLDDASVRAIPTSSRRSISSHAASASRQLSSVASASVSPPYAGLSSSPSSSSSLSNSKRTSISATGRNSSSRHTAAFSSTASIVNDDASPQLGRRSVSASSSKNNIDQESESIASSSSQTSRTKGRDQTNNSTNAASASRAANPNQTHQRHLSAESLRLDLDGLDLGGNSQAFVAPFENASSQPHVRSRSNNATQPPFADSQLPFTNTTYNGADADVDLFCASCATEGRTHEPLNGIEDSFSLHLRAQCSDYREIMPSQVILNAAVGKEQRMRNPSLETLDSPRQRGDSISHGQVLGGFASLGLEKEATAEPPASTRQQPVCAVLKASTDSSEAPITPIEWRDSFGTLAAPTYVSPPDWAHLTGRPCNPLDPLDVLSIEEMGFHSLDIGSLNDWEGCKLSAEILCPINGHQRIEWSVAQTTRRNKKWVVVPNATITRGTAESLSAAAQAERTVVVTNRSLWLDESESGVPSLGQRDQAQSQSSHRQLLPNRSFQPFSGKAGFELRVLRPTVGKICSPIYLANASTHRYLHEYRTKTSPRSAHIDAATTTAIAVTADRESSKGSQPIYPVLRRTRSRPYLRSPQVPLRRSRSKPYLRYSAQQQAAQASSPSINPEEFAPSLPGDPLGRMHPGESWPSARSRPSDSLSSFDSDSSIDVGSDTSSDDAGLSAINTRESMVGSMKSASCDQPLQNGNLFRESERARPAAIPMGAGARNPGRVLRSVSPDSSASQGLSAKSEASAALAGWQRSSLQHADPSSASYEVDSWQGTSPTTASASSMSAISKQSRSRKGLQKALQKKDKMLNSWFKRRPDSTMNATPGSAGMEKAKETAQQISVALNGQVSASSSTRSSLARDSQDAAAINAIAGSTPLTETALESFQRAMFRPASPESTIMGSRRGSEALTQKTIEPFSTAPEKSAGIISAPGQAGIDNRTAVNSTLSHLYGWHPEQTASKVMRSRVNDTKPTSFVLDLDEKNALLGLDAVPTGALTMLIPLPLIGRARVQDAVRYMRVNFVPFGQFGNSFEAAPGATPSALLNSGSPGNESDGGLSHSVSSGSGLASNREAAVKTPEASNWKRKLGLSSNRSGNSTTVSAGQASSQIDVPSSPAKPQAFRITAVVHDAPWTLASVTSSANLDPRLPEPGTFPVVLGYCNGNKSLEMVSEGWSALKLACAPVPTKPDGSPLDGAHPLHGVTDLIIAACSAVMDV</sequence>
<feature type="region of interest" description="Disordered" evidence="1">
    <location>
        <begin position="560"/>
        <end position="673"/>
    </location>
</feature>
<feature type="region of interest" description="Disordered" evidence="1">
    <location>
        <begin position="1"/>
        <end position="158"/>
    </location>
</feature>
<feature type="compositionally biased region" description="Polar residues" evidence="1">
    <location>
        <begin position="185"/>
        <end position="201"/>
    </location>
</feature>
<feature type="compositionally biased region" description="Polar residues" evidence="1">
    <location>
        <begin position="480"/>
        <end position="498"/>
    </location>
</feature>
<organism evidence="2">
    <name type="scientific">Melanopsichium pennsylvanicum 4</name>
    <dbReference type="NCBI Taxonomy" id="1398559"/>
    <lineage>
        <taxon>Eukaryota</taxon>
        <taxon>Fungi</taxon>
        <taxon>Dikarya</taxon>
        <taxon>Basidiomycota</taxon>
        <taxon>Ustilaginomycotina</taxon>
        <taxon>Ustilaginomycetes</taxon>
        <taxon>Ustilaginales</taxon>
        <taxon>Ustilaginaceae</taxon>
        <taxon>Melanopsichium</taxon>
    </lineage>
</organism>
<feature type="region of interest" description="Disordered" evidence="1">
    <location>
        <begin position="1040"/>
        <end position="1111"/>
    </location>
</feature>
<feature type="compositionally biased region" description="Polar residues" evidence="1">
    <location>
        <begin position="103"/>
        <end position="113"/>
    </location>
</feature>
<feature type="compositionally biased region" description="Polar residues" evidence="1">
    <location>
        <begin position="1086"/>
        <end position="1108"/>
    </location>
</feature>
<feature type="region of interest" description="Disordered" evidence="1">
    <location>
        <begin position="472"/>
        <end position="498"/>
    </location>
</feature>